<sequence>MEWLEDGLDRGWIPGELQKPVEEDEDFGYQRIERHAWGEITARTLSNPSVDGEARTGSAYVLRKVKKIWLNARMCQSKGRDENAWCMDVIQSLVKLAMRLEGEGKFWLQSVQSQAIATRFLSSVSDASSKLRLLDRKADFILSFSHMPSLVFEDLYGRLRAADNPVVSHMADVFTKTTALFSCVEVKPASGDHTEAKYQLSTWMAASLRKKMQLARHVGLVDKSGLVEPCFAIVGHERQVYFAYIASEERDTVNILGPEVGSLGLCETRSVSGIFRALRLWRNVIRYGRDGG</sequence>
<keyword evidence="3" id="KW-1185">Reference proteome</keyword>
<accession>A0A6A5JXF6</accession>
<dbReference type="Proteomes" id="UP000800040">
    <property type="component" value="Unassembled WGS sequence"/>
</dbReference>
<gene>
    <name evidence="2" type="ORF">BDW02DRAFT_635283</name>
</gene>
<evidence type="ECO:0000259" key="1">
    <source>
        <dbReference type="Pfam" id="PF20516"/>
    </source>
</evidence>
<reference evidence="2" key="1">
    <citation type="submission" date="2020-01" db="EMBL/GenBank/DDBJ databases">
        <authorList>
            <consortium name="DOE Joint Genome Institute"/>
            <person name="Haridas S."/>
            <person name="Albert R."/>
            <person name="Binder M."/>
            <person name="Bloem J."/>
            <person name="Labutti K."/>
            <person name="Salamov A."/>
            <person name="Andreopoulos B."/>
            <person name="Baker S.E."/>
            <person name="Barry K."/>
            <person name="Bills G."/>
            <person name="Bluhm B.H."/>
            <person name="Cannon C."/>
            <person name="Castanera R."/>
            <person name="Culley D.E."/>
            <person name="Daum C."/>
            <person name="Ezra D."/>
            <person name="Gonzalez J.B."/>
            <person name="Henrissat B."/>
            <person name="Kuo A."/>
            <person name="Liang C."/>
            <person name="Lipzen A."/>
            <person name="Lutzoni F."/>
            <person name="Magnuson J."/>
            <person name="Mondo S."/>
            <person name="Nolan M."/>
            <person name="Ohm R."/>
            <person name="Pangilinan J."/>
            <person name="Park H.-J."/>
            <person name="Ramirez L."/>
            <person name="Alfaro M."/>
            <person name="Sun H."/>
            <person name="Tritt A."/>
            <person name="Yoshinaga Y."/>
            <person name="Zwiers L.-H."/>
            <person name="Turgeon B.G."/>
            <person name="Goodwin S.B."/>
            <person name="Spatafora J.W."/>
            <person name="Crous P.W."/>
            <person name="Grigoriev I.V."/>
        </authorList>
    </citation>
    <scope>NUCLEOTIDE SEQUENCE</scope>
    <source>
        <strain evidence="2">P77</strain>
    </source>
</reference>
<evidence type="ECO:0000313" key="2">
    <source>
        <dbReference type="EMBL" id="KAF1828266.1"/>
    </source>
</evidence>
<dbReference type="OrthoDB" id="4161186at2759"/>
<dbReference type="AlphaFoldDB" id="A0A6A5JXF6"/>
<dbReference type="Pfam" id="PF20516">
    <property type="entry name" value="PDDEXK_12"/>
    <property type="match status" value="1"/>
</dbReference>
<proteinExistence type="predicted"/>
<protein>
    <recommendedName>
        <fullName evidence="1">PD-(D/E)XK nuclease-like domain-containing protein</fullName>
    </recommendedName>
</protein>
<organism evidence="2 3">
    <name type="scientific">Decorospora gaudefroyi</name>
    <dbReference type="NCBI Taxonomy" id="184978"/>
    <lineage>
        <taxon>Eukaryota</taxon>
        <taxon>Fungi</taxon>
        <taxon>Dikarya</taxon>
        <taxon>Ascomycota</taxon>
        <taxon>Pezizomycotina</taxon>
        <taxon>Dothideomycetes</taxon>
        <taxon>Pleosporomycetidae</taxon>
        <taxon>Pleosporales</taxon>
        <taxon>Pleosporineae</taxon>
        <taxon>Pleosporaceae</taxon>
        <taxon>Decorospora</taxon>
    </lineage>
</organism>
<dbReference type="EMBL" id="ML975590">
    <property type="protein sequence ID" value="KAF1828266.1"/>
    <property type="molecule type" value="Genomic_DNA"/>
</dbReference>
<evidence type="ECO:0000313" key="3">
    <source>
        <dbReference type="Proteomes" id="UP000800040"/>
    </source>
</evidence>
<feature type="domain" description="PD-(D/E)XK nuclease-like" evidence="1">
    <location>
        <begin position="53"/>
        <end position="290"/>
    </location>
</feature>
<name>A0A6A5JXF6_9PLEO</name>
<dbReference type="InterPro" id="IPR046797">
    <property type="entry name" value="PDDEXK_12"/>
</dbReference>
<feature type="non-terminal residue" evidence="2">
    <location>
        <position position="292"/>
    </location>
</feature>